<dbReference type="PROSITE" id="PS50048">
    <property type="entry name" value="ZN2_CY6_FUNGAL_2"/>
    <property type="match status" value="1"/>
</dbReference>
<protein>
    <recommendedName>
        <fullName evidence="3">Zn(2)-C6 fungal-type domain-containing protein</fullName>
    </recommendedName>
</protein>
<dbReference type="STRING" id="36050.A0A1B8AJA6"/>
<reference evidence="4 5" key="1">
    <citation type="submission" date="2016-06" db="EMBL/GenBank/DDBJ databases">
        <title>Living apart together: crosstalk between the core and supernumerary genomes in a fungal plant pathogen.</title>
        <authorList>
            <person name="Vanheule A."/>
            <person name="Audenaert K."/>
            <person name="Warris S."/>
            <person name="Van De Geest H."/>
            <person name="Schijlen E."/>
            <person name="Hofte M."/>
            <person name="De Saeger S."/>
            <person name="Haesaert G."/>
            <person name="Waalwijk C."/>
            <person name="Van Der Lee T."/>
        </authorList>
    </citation>
    <scope>NUCLEOTIDE SEQUENCE [LARGE SCALE GENOMIC DNA]</scope>
    <source>
        <strain evidence="4 5">2516</strain>
    </source>
</reference>
<dbReference type="SMART" id="SM00066">
    <property type="entry name" value="GAL4"/>
    <property type="match status" value="1"/>
</dbReference>
<evidence type="ECO:0000256" key="1">
    <source>
        <dbReference type="ARBA" id="ARBA00023242"/>
    </source>
</evidence>
<dbReference type="Gene3D" id="4.10.240.10">
    <property type="entry name" value="Zn(2)-C6 fungal-type DNA-binding domain"/>
    <property type="match status" value="1"/>
</dbReference>
<comment type="caution">
    <text evidence="4">The sequence shown here is derived from an EMBL/GenBank/DDBJ whole genome shotgun (WGS) entry which is preliminary data.</text>
</comment>
<dbReference type="GO" id="GO:0008270">
    <property type="term" value="F:zinc ion binding"/>
    <property type="evidence" value="ECO:0007669"/>
    <property type="project" value="InterPro"/>
</dbReference>
<dbReference type="InterPro" id="IPR036864">
    <property type="entry name" value="Zn2-C6_fun-type_DNA-bd_sf"/>
</dbReference>
<evidence type="ECO:0000256" key="2">
    <source>
        <dbReference type="SAM" id="MobiDB-lite"/>
    </source>
</evidence>
<dbReference type="SUPFAM" id="SSF57701">
    <property type="entry name" value="Zn2/Cys6 DNA-binding domain"/>
    <property type="match status" value="1"/>
</dbReference>
<dbReference type="InterPro" id="IPR053157">
    <property type="entry name" value="Sterol_Uptake_Regulator"/>
</dbReference>
<dbReference type="EMBL" id="LYXU01000003">
    <property type="protein sequence ID" value="OBS20547.1"/>
    <property type="molecule type" value="Genomic_DNA"/>
</dbReference>
<dbReference type="Pfam" id="PF00172">
    <property type="entry name" value="Zn_clus"/>
    <property type="match status" value="1"/>
</dbReference>
<organism evidence="4 5">
    <name type="scientific">Fusarium poae</name>
    <dbReference type="NCBI Taxonomy" id="36050"/>
    <lineage>
        <taxon>Eukaryota</taxon>
        <taxon>Fungi</taxon>
        <taxon>Dikarya</taxon>
        <taxon>Ascomycota</taxon>
        <taxon>Pezizomycotina</taxon>
        <taxon>Sordariomycetes</taxon>
        <taxon>Hypocreomycetidae</taxon>
        <taxon>Hypocreales</taxon>
        <taxon>Nectriaceae</taxon>
        <taxon>Fusarium</taxon>
    </lineage>
</organism>
<dbReference type="CDD" id="cd00067">
    <property type="entry name" value="GAL4"/>
    <property type="match status" value="1"/>
</dbReference>
<evidence type="ECO:0000259" key="3">
    <source>
        <dbReference type="PROSITE" id="PS50048"/>
    </source>
</evidence>
<feature type="domain" description="Zn(2)-C6 fungal-type" evidence="3">
    <location>
        <begin position="12"/>
        <end position="42"/>
    </location>
</feature>
<feature type="region of interest" description="Disordered" evidence="2">
    <location>
        <begin position="51"/>
        <end position="74"/>
    </location>
</feature>
<proteinExistence type="predicted"/>
<sequence length="399" mass="44629">MARRAHNKSRLGCRVCKQRKIKCDEGKPACDRCVTTGRQCSYLRDAPDIPTPASSLSVPSRDATHLPTTPQLTPVAHDATTSLHHPDEQPPCLDNPSLTENRFSLAHLQLLDHIRSSMTTSGPIFHYAIERGYKLALRVPYLMDQLLALAAAHKSKVALENGDERLERFFRMEATKLQTRALSGVALARNVMNRENADALYTFSAFLGHHVLFDTFSAREPLSVTLDKLDQCFELNQSIRFTASEALQMGCSMTAGINGADESYMTTSPHKSASGTECAGILQRLRGGDLDQAVADVYCETVNILQYLLDTSQSSASERRVGVVQEWLVRVPYEYLTYLRQRRPEAIVILAHYAVLLHRARDYWAVGEAGRFLIQEIGSYLGGYWADWLVWPQQALEDG</sequence>
<evidence type="ECO:0000313" key="4">
    <source>
        <dbReference type="EMBL" id="OBS20547.1"/>
    </source>
</evidence>
<dbReference type="AlphaFoldDB" id="A0A1B8AJA6"/>
<keyword evidence="1" id="KW-0539">Nucleus</keyword>
<dbReference type="GO" id="GO:0001228">
    <property type="term" value="F:DNA-binding transcription activator activity, RNA polymerase II-specific"/>
    <property type="evidence" value="ECO:0007669"/>
    <property type="project" value="TreeGrafter"/>
</dbReference>
<evidence type="ECO:0000313" key="5">
    <source>
        <dbReference type="Proteomes" id="UP000091967"/>
    </source>
</evidence>
<gene>
    <name evidence="4" type="ORF">FPOA_06906</name>
</gene>
<dbReference type="OMA" id="HWHRHLW"/>
<dbReference type="PANTHER" id="PTHR47784:SF4">
    <property type="entry name" value="ZN(II)2CYS6 TRANSCRIPTION FACTOR (EUROFUNG)"/>
    <property type="match status" value="1"/>
</dbReference>
<name>A0A1B8AJA6_FUSPO</name>
<dbReference type="PANTHER" id="PTHR47784">
    <property type="entry name" value="STEROL UPTAKE CONTROL PROTEIN 2"/>
    <property type="match status" value="1"/>
</dbReference>
<dbReference type="PROSITE" id="PS00463">
    <property type="entry name" value="ZN2_CY6_FUNGAL_1"/>
    <property type="match status" value="1"/>
</dbReference>
<keyword evidence="5" id="KW-1185">Reference proteome</keyword>
<dbReference type="InterPro" id="IPR001138">
    <property type="entry name" value="Zn2Cys6_DnaBD"/>
</dbReference>
<accession>A0A1B8AJA6</accession>
<dbReference type="Proteomes" id="UP000091967">
    <property type="component" value="Unassembled WGS sequence"/>
</dbReference>